<comment type="caution">
    <text evidence="2">The sequence shown here is derived from an EMBL/GenBank/DDBJ whole genome shotgun (WGS) entry which is preliminary data.</text>
</comment>
<accession>A0ABS3C6N7</accession>
<reference evidence="2 3" key="1">
    <citation type="submission" date="2021-03" db="EMBL/GenBank/DDBJ databases">
        <title>novel species isolated from a fishpond in China.</title>
        <authorList>
            <person name="Lu H."/>
            <person name="Cai Z."/>
        </authorList>
    </citation>
    <scope>NUCLEOTIDE SEQUENCE [LARGE SCALE GENOMIC DNA]</scope>
    <source>
        <strain evidence="2 3">H41</strain>
    </source>
</reference>
<name>A0ABS3C6N7_9BACT</name>
<keyword evidence="1" id="KW-1133">Transmembrane helix</keyword>
<dbReference type="RefSeq" id="WP_206579535.1">
    <property type="nucleotide sequence ID" value="NZ_JAFKCT010000008.1"/>
</dbReference>
<keyword evidence="1" id="KW-0812">Transmembrane</keyword>
<dbReference type="EMBL" id="JAFKCT010000008">
    <property type="protein sequence ID" value="MBN7812766.1"/>
    <property type="molecule type" value="Genomic_DNA"/>
</dbReference>
<evidence type="ECO:0000256" key="1">
    <source>
        <dbReference type="SAM" id="Phobius"/>
    </source>
</evidence>
<sequence length="285" mass="33308">MNLGEWFSWIFGSVFITALAATLTFITNFLNLRDRFLNWRKVSDSSGKREEMGAVIETEAKKIEPFIFKIGCVSNSEPGKCILMVTIINQSGELKFIDPISYHFQFVENTDLLQPSTMVMGSDKWPKRLEQGERFTTKVEFHIILNNSLYQYYKRNVVVFGSFSSTVGDTVKSNHLEFDKLTETLVPLNSEYVILAEKLAKKLKGCYWEVYLSLWQLQIFKRLTVHIAKQLNQCKIPMKEYLINEVGFTFEKDPWYEWYRPLEEKKIPAVEVVRFLQSFLKTKAI</sequence>
<keyword evidence="3" id="KW-1185">Reference proteome</keyword>
<evidence type="ECO:0000313" key="2">
    <source>
        <dbReference type="EMBL" id="MBN7812766.1"/>
    </source>
</evidence>
<keyword evidence="1" id="KW-0472">Membrane</keyword>
<proteinExistence type="predicted"/>
<organism evidence="2 3">
    <name type="scientific">Algoriphagus oliviformis</name>
    <dbReference type="NCBI Taxonomy" id="2811231"/>
    <lineage>
        <taxon>Bacteria</taxon>
        <taxon>Pseudomonadati</taxon>
        <taxon>Bacteroidota</taxon>
        <taxon>Cytophagia</taxon>
        <taxon>Cytophagales</taxon>
        <taxon>Cyclobacteriaceae</taxon>
        <taxon>Algoriphagus</taxon>
    </lineage>
</organism>
<evidence type="ECO:0008006" key="4">
    <source>
        <dbReference type="Google" id="ProtNLM"/>
    </source>
</evidence>
<evidence type="ECO:0000313" key="3">
    <source>
        <dbReference type="Proteomes" id="UP000664317"/>
    </source>
</evidence>
<feature type="transmembrane region" description="Helical" evidence="1">
    <location>
        <begin position="6"/>
        <end position="30"/>
    </location>
</feature>
<dbReference type="Proteomes" id="UP000664317">
    <property type="component" value="Unassembled WGS sequence"/>
</dbReference>
<gene>
    <name evidence="2" type="ORF">J0A68_17560</name>
</gene>
<protein>
    <recommendedName>
        <fullName evidence="4">DUF4352 domain-containing protein</fullName>
    </recommendedName>
</protein>